<accession>C4G7X4</accession>
<gene>
    <name evidence="1" type="ORF">GCWU000342_00111</name>
</gene>
<evidence type="ECO:0000313" key="1">
    <source>
        <dbReference type="EMBL" id="EEP28770.1"/>
    </source>
</evidence>
<dbReference type="EMBL" id="ACIP02000001">
    <property type="protein sequence ID" value="EEP28770.1"/>
    <property type="molecule type" value="Genomic_DNA"/>
</dbReference>
<comment type="caution">
    <text evidence="1">The sequence shown here is derived from an EMBL/GenBank/DDBJ whole genome shotgun (WGS) entry which is preliminary data.</text>
</comment>
<dbReference type="Proteomes" id="UP000003494">
    <property type="component" value="Unassembled WGS sequence"/>
</dbReference>
<dbReference type="HOGENOM" id="CLU_2847444_0_0_9"/>
<protein>
    <submittedName>
        <fullName evidence="1">Uncharacterized protein</fullName>
    </submittedName>
</protein>
<dbReference type="AlphaFoldDB" id="C4G7X4"/>
<evidence type="ECO:0000313" key="2">
    <source>
        <dbReference type="Proteomes" id="UP000003494"/>
    </source>
</evidence>
<sequence>MPAGADPVHIPIFCSLASCSSFRHLQGREDQGSQHTDHGNYNERSCGSCHKALLSVTSYVIAGRA</sequence>
<name>C4G7X4_9FIRM</name>
<organism evidence="1 2">
    <name type="scientific">Shuttleworthella satelles DSM 14600</name>
    <dbReference type="NCBI Taxonomy" id="626523"/>
    <lineage>
        <taxon>Bacteria</taxon>
        <taxon>Bacillati</taxon>
        <taxon>Bacillota</taxon>
        <taxon>Clostridia</taxon>
        <taxon>Lachnospirales</taxon>
        <taxon>Lachnospiraceae</taxon>
        <taxon>Shuttleworthella</taxon>
    </lineage>
</organism>
<dbReference type="STRING" id="626523.GCWU000342_00111"/>
<reference evidence="1" key="1">
    <citation type="submission" date="2009-04" db="EMBL/GenBank/DDBJ databases">
        <authorList>
            <person name="Weinstock G."/>
            <person name="Sodergren E."/>
            <person name="Clifton S."/>
            <person name="Fulton L."/>
            <person name="Fulton B."/>
            <person name="Courtney L."/>
            <person name="Fronick C."/>
            <person name="Harrison M."/>
            <person name="Strong C."/>
            <person name="Farmer C."/>
            <person name="Delahaunty K."/>
            <person name="Markovic C."/>
            <person name="Hall O."/>
            <person name="Minx P."/>
            <person name="Tomlinson C."/>
            <person name="Mitreva M."/>
            <person name="Nelson J."/>
            <person name="Hou S."/>
            <person name="Wollam A."/>
            <person name="Pepin K.H."/>
            <person name="Johnson M."/>
            <person name="Bhonagiri V."/>
            <person name="Nash W.E."/>
            <person name="Warren W."/>
            <person name="Chinwalla A."/>
            <person name="Mardis E.R."/>
            <person name="Wilson R.K."/>
        </authorList>
    </citation>
    <scope>NUCLEOTIDE SEQUENCE [LARGE SCALE GENOMIC DNA]</scope>
    <source>
        <strain evidence="1">DSM 14600</strain>
    </source>
</reference>
<proteinExistence type="predicted"/>
<keyword evidence="2" id="KW-1185">Reference proteome</keyword>